<evidence type="ECO:0008006" key="4">
    <source>
        <dbReference type="Google" id="ProtNLM"/>
    </source>
</evidence>
<keyword evidence="1" id="KW-0812">Transmembrane</keyword>
<keyword evidence="1" id="KW-1133">Transmembrane helix</keyword>
<feature type="transmembrane region" description="Helical" evidence="1">
    <location>
        <begin position="90"/>
        <end position="107"/>
    </location>
</feature>
<keyword evidence="3" id="KW-1185">Reference proteome</keyword>
<protein>
    <recommendedName>
        <fullName evidence="4">DoxX family membrane protein</fullName>
    </recommendedName>
</protein>
<evidence type="ECO:0000313" key="3">
    <source>
        <dbReference type="Proteomes" id="UP000276349"/>
    </source>
</evidence>
<dbReference type="AlphaFoldDB" id="A0A3S0HJJ0"/>
<organism evidence="2 3">
    <name type="scientific">Lysinibacillus telephonicus</name>
    <dbReference type="NCBI Taxonomy" id="1714840"/>
    <lineage>
        <taxon>Bacteria</taxon>
        <taxon>Bacillati</taxon>
        <taxon>Bacillota</taxon>
        <taxon>Bacilli</taxon>
        <taxon>Bacillales</taxon>
        <taxon>Bacillaceae</taxon>
        <taxon>Lysinibacillus</taxon>
    </lineage>
</organism>
<dbReference type="RefSeq" id="WP_126295239.1">
    <property type="nucleotide sequence ID" value="NZ_CP155468.1"/>
</dbReference>
<comment type="caution">
    <text evidence="2">The sequence shown here is derived from an EMBL/GenBank/DDBJ whole genome shotgun (WGS) entry which is preliminary data.</text>
</comment>
<accession>A0A3S0HJJ0</accession>
<feature type="transmembrane region" description="Helical" evidence="1">
    <location>
        <begin position="20"/>
        <end position="40"/>
    </location>
</feature>
<sequence>MNNSILWRVLKQSIPTTFRFFLASSFLIYGLVKIVMGQFGAPPPEIAELNGEGFTLAWTFFGYSRFYEIVIGLGEVIAALLLIIPKTKTLGAIIYFPIAINVMLVNYCFDIGVQDLSTVLTFMCLLLLWIDRKKLFAILK</sequence>
<reference evidence="2 3" key="1">
    <citation type="submission" date="2018-12" db="EMBL/GenBank/DDBJ databases">
        <authorList>
            <person name="Yu L."/>
        </authorList>
    </citation>
    <scope>NUCLEOTIDE SEQUENCE [LARGE SCALE GENOMIC DNA]</scope>
    <source>
        <strain evidence="2 3">S5H2222</strain>
    </source>
</reference>
<dbReference type="EMBL" id="RXNR01000045">
    <property type="protein sequence ID" value="RTQ90839.1"/>
    <property type="molecule type" value="Genomic_DNA"/>
</dbReference>
<feature type="transmembrane region" description="Helical" evidence="1">
    <location>
        <begin position="60"/>
        <end position="83"/>
    </location>
</feature>
<dbReference type="OrthoDB" id="3686926at2"/>
<evidence type="ECO:0000313" key="2">
    <source>
        <dbReference type="EMBL" id="RTQ90839.1"/>
    </source>
</evidence>
<dbReference type="Proteomes" id="UP000276349">
    <property type="component" value="Unassembled WGS sequence"/>
</dbReference>
<evidence type="ECO:0000256" key="1">
    <source>
        <dbReference type="SAM" id="Phobius"/>
    </source>
</evidence>
<gene>
    <name evidence="2" type="ORF">EKG35_14305</name>
</gene>
<name>A0A3S0HJJ0_9BACI</name>
<proteinExistence type="predicted"/>
<keyword evidence="1" id="KW-0472">Membrane</keyword>